<dbReference type="Pfam" id="PF00093">
    <property type="entry name" value="VWC"/>
    <property type="match status" value="1"/>
</dbReference>
<dbReference type="SUPFAM" id="SSF82895">
    <property type="entry name" value="TSP-1 type 1 repeat"/>
    <property type="match status" value="1"/>
</dbReference>
<keyword evidence="5" id="KW-1015">Disulfide bond</keyword>
<dbReference type="SMART" id="SM00041">
    <property type="entry name" value="CT"/>
    <property type="match status" value="1"/>
</dbReference>
<evidence type="ECO:0008006" key="14">
    <source>
        <dbReference type="Google" id="ProtNLM"/>
    </source>
</evidence>
<dbReference type="PROSITE" id="PS51323">
    <property type="entry name" value="IGFBP_N_2"/>
    <property type="match status" value="1"/>
</dbReference>
<evidence type="ECO:0000259" key="11">
    <source>
        <dbReference type="PROSITE" id="PS51323"/>
    </source>
</evidence>
<dbReference type="GO" id="GO:0005178">
    <property type="term" value="F:integrin binding"/>
    <property type="evidence" value="ECO:0007669"/>
    <property type="project" value="TreeGrafter"/>
</dbReference>
<keyword evidence="13" id="KW-1185">Reference proteome</keyword>
<evidence type="ECO:0000256" key="5">
    <source>
        <dbReference type="ARBA" id="ARBA00023157"/>
    </source>
</evidence>
<dbReference type="AlphaFoldDB" id="A0AAV7R4F5"/>
<feature type="domain" description="VWFC" evidence="10">
    <location>
        <begin position="97"/>
        <end position="163"/>
    </location>
</feature>
<dbReference type="PANTHER" id="PTHR11348:SF35">
    <property type="entry name" value="CCN FAMILY MEMBER 1"/>
    <property type="match status" value="1"/>
</dbReference>
<evidence type="ECO:0000256" key="3">
    <source>
        <dbReference type="ARBA" id="ARBA00022525"/>
    </source>
</evidence>
<dbReference type="GO" id="GO:0007165">
    <property type="term" value="P:signal transduction"/>
    <property type="evidence" value="ECO:0007669"/>
    <property type="project" value="InterPro"/>
</dbReference>
<dbReference type="InterPro" id="IPR001007">
    <property type="entry name" value="VWF_dom"/>
</dbReference>
<dbReference type="SMART" id="SM00209">
    <property type="entry name" value="TSP1"/>
    <property type="match status" value="1"/>
</dbReference>
<comment type="subcellular location">
    <subcellularLocation>
        <location evidence="1">Secreted</location>
    </subcellularLocation>
</comment>
<dbReference type="GO" id="GO:0045597">
    <property type="term" value="P:positive regulation of cell differentiation"/>
    <property type="evidence" value="ECO:0007669"/>
    <property type="project" value="TreeGrafter"/>
</dbReference>
<name>A0AAV7R4F5_PLEWA</name>
<accession>A0AAV7R4F5</accession>
<reference evidence="12" key="1">
    <citation type="journal article" date="2022" name="bioRxiv">
        <title>Sequencing and chromosome-scale assembly of the giantPleurodeles waltlgenome.</title>
        <authorList>
            <person name="Brown T."/>
            <person name="Elewa A."/>
            <person name="Iarovenko S."/>
            <person name="Subramanian E."/>
            <person name="Araus A.J."/>
            <person name="Petzold A."/>
            <person name="Susuki M."/>
            <person name="Suzuki K.-i.T."/>
            <person name="Hayashi T."/>
            <person name="Toyoda A."/>
            <person name="Oliveira C."/>
            <person name="Osipova E."/>
            <person name="Leigh N.D."/>
            <person name="Simon A."/>
            <person name="Yun M.H."/>
        </authorList>
    </citation>
    <scope>NUCLEOTIDE SEQUENCE</scope>
    <source>
        <strain evidence="12">20211129_DDA</strain>
        <tissue evidence="12">Liver</tissue>
    </source>
</reference>
<evidence type="ECO:0000259" key="10">
    <source>
        <dbReference type="PROSITE" id="PS50184"/>
    </source>
</evidence>
<proteinExistence type="inferred from homology"/>
<organism evidence="12 13">
    <name type="scientific">Pleurodeles waltl</name>
    <name type="common">Iberian ribbed newt</name>
    <dbReference type="NCBI Taxonomy" id="8319"/>
    <lineage>
        <taxon>Eukaryota</taxon>
        <taxon>Metazoa</taxon>
        <taxon>Chordata</taxon>
        <taxon>Craniata</taxon>
        <taxon>Vertebrata</taxon>
        <taxon>Euteleostomi</taxon>
        <taxon>Amphibia</taxon>
        <taxon>Batrachia</taxon>
        <taxon>Caudata</taxon>
        <taxon>Salamandroidea</taxon>
        <taxon>Salamandridae</taxon>
        <taxon>Pleurodelinae</taxon>
        <taxon>Pleurodeles</taxon>
    </lineage>
</organism>
<evidence type="ECO:0000313" key="12">
    <source>
        <dbReference type="EMBL" id="KAJ1145505.1"/>
    </source>
</evidence>
<evidence type="ECO:0000256" key="8">
    <source>
        <dbReference type="SAM" id="SignalP"/>
    </source>
</evidence>
<dbReference type="GO" id="GO:0031012">
    <property type="term" value="C:extracellular matrix"/>
    <property type="evidence" value="ECO:0007669"/>
    <property type="project" value="TreeGrafter"/>
</dbReference>
<evidence type="ECO:0000256" key="6">
    <source>
        <dbReference type="PROSITE-ProRule" id="PRU00039"/>
    </source>
</evidence>
<feature type="domain" description="IGFBP N-terminal" evidence="11">
    <location>
        <begin position="19"/>
        <end position="93"/>
    </location>
</feature>
<dbReference type="InterPro" id="IPR012395">
    <property type="entry name" value="IGFBP_CNN"/>
</dbReference>
<dbReference type="InterPro" id="IPR000867">
    <property type="entry name" value="IGFBP-like"/>
</dbReference>
<dbReference type="PROSITE" id="PS50184">
    <property type="entry name" value="VWFC_2"/>
    <property type="match status" value="1"/>
</dbReference>
<evidence type="ECO:0000256" key="1">
    <source>
        <dbReference type="ARBA" id="ARBA00004613"/>
    </source>
</evidence>
<dbReference type="Proteomes" id="UP001066276">
    <property type="component" value="Chromosome 6"/>
</dbReference>
<evidence type="ECO:0000256" key="4">
    <source>
        <dbReference type="ARBA" id="ARBA00022729"/>
    </source>
</evidence>
<dbReference type="SMART" id="SM00121">
    <property type="entry name" value="IB"/>
    <property type="match status" value="1"/>
</dbReference>
<comment type="caution">
    <text evidence="12">The sequence shown here is derived from an EMBL/GenBank/DDBJ whole genome shotgun (WGS) entry which is preliminary data.</text>
</comment>
<dbReference type="PROSITE" id="PS01225">
    <property type="entry name" value="CTCK_2"/>
    <property type="match status" value="1"/>
</dbReference>
<dbReference type="PROSITE" id="PS01185">
    <property type="entry name" value="CTCK_1"/>
    <property type="match status" value="1"/>
</dbReference>
<dbReference type="SMART" id="SM00214">
    <property type="entry name" value="VWC"/>
    <property type="match status" value="1"/>
</dbReference>
<feature type="region of interest" description="Disordered" evidence="7">
    <location>
        <begin position="168"/>
        <end position="196"/>
    </location>
</feature>
<evidence type="ECO:0000256" key="7">
    <source>
        <dbReference type="SAM" id="MobiDB-lite"/>
    </source>
</evidence>
<comment type="similarity">
    <text evidence="2">Belongs to the CCN family.</text>
</comment>
<dbReference type="PIRSF" id="PIRSF036495">
    <property type="entry name" value="IGFBP_rP_CNN"/>
    <property type="match status" value="1"/>
</dbReference>
<feature type="chain" id="PRO_5043664264" description="Connective tissue growth factor" evidence="8">
    <location>
        <begin position="24"/>
        <end position="379"/>
    </location>
</feature>
<dbReference type="InterPro" id="IPR006208">
    <property type="entry name" value="Glyco_hormone_CN"/>
</dbReference>
<dbReference type="InterPro" id="IPR036383">
    <property type="entry name" value="TSP1_rpt_sf"/>
</dbReference>
<dbReference type="InterPro" id="IPR006207">
    <property type="entry name" value="Cys_knot_C"/>
</dbReference>
<protein>
    <recommendedName>
        <fullName evidence="14">Connective tissue growth factor</fullName>
    </recommendedName>
</protein>
<dbReference type="GO" id="GO:0030335">
    <property type="term" value="P:positive regulation of cell migration"/>
    <property type="evidence" value="ECO:0007669"/>
    <property type="project" value="TreeGrafter"/>
</dbReference>
<dbReference type="PROSITE" id="PS50092">
    <property type="entry name" value="TSP1"/>
    <property type="match status" value="1"/>
</dbReference>
<dbReference type="Pfam" id="PF00007">
    <property type="entry name" value="Cys_knot"/>
    <property type="match status" value="1"/>
</dbReference>
<dbReference type="PANTHER" id="PTHR11348">
    <property type="entry name" value="CONNECTIVE TISSUE GROWTH FACTOR-RELATED"/>
    <property type="match status" value="1"/>
</dbReference>
<dbReference type="SUPFAM" id="SSF57603">
    <property type="entry name" value="FnI-like domain"/>
    <property type="match status" value="1"/>
</dbReference>
<gene>
    <name evidence="12" type="ORF">NDU88_011791</name>
</gene>
<dbReference type="InterPro" id="IPR050941">
    <property type="entry name" value="CCN"/>
</dbReference>
<feature type="signal peptide" evidence="8">
    <location>
        <begin position="1"/>
        <end position="23"/>
    </location>
</feature>
<dbReference type="GO" id="GO:0007155">
    <property type="term" value="P:cell adhesion"/>
    <property type="evidence" value="ECO:0007669"/>
    <property type="project" value="TreeGrafter"/>
</dbReference>
<dbReference type="GO" id="GO:0008201">
    <property type="term" value="F:heparin binding"/>
    <property type="evidence" value="ECO:0007669"/>
    <property type="project" value="TreeGrafter"/>
</dbReference>
<dbReference type="EMBL" id="JANPWB010000010">
    <property type="protein sequence ID" value="KAJ1145505.1"/>
    <property type="molecule type" value="Genomic_DNA"/>
</dbReference>
<dbReference type="InterPro" id="IPR009030">
    <property type="entry name" value="Growth_fac_rcpt_cys_sf"/>
</dbReference>
<evidence type="ECO:0000256" key="2">
    <source>
        <dbReference type="ARBA" id="ARBA00008125"/>
    </source>
</evidence>
<dbReference type="Pfam" id="PF00219">
    <property type="entry name" value="IGFBP"/>
    <property type="match status" value="1"/>
</dbReference>
<evidence type="ECO:0000259" key="9">
    <source>
        <dbReference type="PROSITE" id="PS01225"/>
    </source>
</evidence>
<dbReference type="InterPro" id="IPR000884">
    <property type="entry name" value="TSP1_rpt"/>
</dbReference>
<dbReference type="Pfam" id="PF19035">
    <property type="entry name" value="TSP1_CCN"/>
    <property type="match status" value="1"/>
</dbReference>
<feature type="domain" description="CTCK" evidence="9">
    <location>
        <begin position="284"/>
        <end position="358"/>
    </location>
</feature>
<dbReference type="PROSITE" id="PS01208">
    <property type="entry name" value="VWFC_1"/>
    <property type="match status" value="1"/>
</dbReference>
<dbReference type="GO" id="GO:0005615">
    <property type="term" value="C:extracellular space"/>
    <property type="evidence" value="ECO:0007669"/>
    <property type="project" value="TreeGrafter"/>
</dbReference>
<dbReference type="Gene3D" id="2.20.100.10">
    <property type="entry name" value="Thrombospondin type-1 (TSP1) repeat"/>
    <property type="match status" value="1"/>
</dbReference>
<comment type="caution">
    <text evidence="6">Lacks conserved residue(s) required for the propagation of feature annotation.</text>
</comment>
<dbReference type="InterPro" id="IPR043973">
    <property type="entry name" value="TSP1_CCN"/>
</dbReference>
<evidence type="ECO:0000313" key="13">
    <source>
        <dbReference type="Proteomes" id="UP001066276"/>
    </source>
</evidence>
<dbReference type="SUPFAM" id="SSF57184">
    <property type="entry name" value="Growth factor receptor domain"/>
    <property type="match status" value="1"/>
</dbReference>
<keyword evidence="3" id="KW-0964">Secreted</keyword>
<sequence>MAVKSLLWSPCLLLLLPVWPVDCACPAECSCPEVPPACSPGISLILDYCGCCKVCAGQYNEDCSLDHPCDHIKGLHCDFGADLTSTKGICRAKSEGRPCEFFGQIYQNGENFQPHCKHQCTCIDGVVGCMPLCPKEMAVPSSDCINPRLVKVPGQCCEEWMCDSNHIREDSGDTTGDSDDTWRSSEEAEEERDIEPVSSNELISLVSTGLKQGSGLTSHSRQGKSRCAIQTTDWSPCSKTCDMGLSTRITNDNPVCKLMKEVRLCQIRPCDTPLPAKPKNGKKCIRTRKSKQSVKFTFSGCQSTRSYKPHFCGSCTDGRCCTPSKTRTVYVRFRCEDGETFRKAMMWVEKCRCHHSCPYHSELSYPHYRLHNDIHRFTD</sequence>
<keyword evidence="4 8" id="KW-0732">Signal</keyword>